<reference evidence="1" key="1">
    <citation type="submission" date="2015-06" db="UniProtKB">
        <authorList>
            <consortium name="EnsemblPlants"/>
        </authorList>
    </citation>
    <scope>IDENTIFICATION</scope>
</reference>
<protein>
    <submittedName>
        <fullName evidence="1">Uncharacterized protein</fullName>
    </submittedName>
</protein>
<name>M8C212_AEGTA</name>
<dbReference type="InterPro" id="IPR036047">
    <property type="entry name" value="F-box-like_dom_sf"/>
</dbReference>
<proteinExistence type="predicted"/>
<dbReference type="PANTHER" id="PTHR34591:SF36">
    <property type="entry name" value="F-BOX DOMAIN-CONTAINING PROTEIN"/>
    <property type="match status" value="1"/>
</dbReference>
<dbReference type="Pfam" id="PF00646">
    <property type="entry name" value="F-box"/>
    <property type="match status" value="1"/>
</dbReference>
<evidence type="ECO:0000313" key="1">
    <source>
        <dbReference type="EnsemblPlants" id="EMT21117"/>
    </source>
</evidence>
<dbReference type="PANTHER" id="PTHR34591">
    <property type="entry name" value="OS03G0653100 PROTEIN-RELATED"/>
    <property type="match status" value="1"/>
</dbReference>
<dbReference type="EnsemblPlants" id="EMT21117">
    <property type="protein sequence ID" value="EMT21117"/>
    <property type="gene ID" value="F775_16074"/>
</dbReference>
<sequence>MDRLLPDGVLADILRRLQPRSLILSRCVCKCLRDVVDDHRLLHADLLPLSLGKIVANFKGLEISEFFYPVKGPAAISHRHSTLSGVIVDNCNGLLLLKYVGFYVVNPVTLQMTLLPPPPPPSTEMKAFYLIKGVRYLVFDPTVAPHYEVFLIPHVPRRDDLGLLSQELEWPPSPFILLVYSSRTKHWEERPFVRRGDAMGSIADVLQAGKREKHYGVYMHGALYVHCQNHHFYKVSLLDGQYQVIKPPPGIGTSDRCQVYLGKSRDEVRCAIVDCPYQVRVWLMDEVYGQYEWVLKHHIDLMHMVQRQDNQQIDRPSSLQEQREYYYYDDDDDDDDDDVGNDTVKAPEESDYDFFIRAHLKLGPAAKKPRREYCHIAFLGFHPFDKDVVFLTDGSQQGFAYHLESSRVEHLEKITRWAEPVFHNPQAFVKKSFAFRPCLTGELSGQICNSV</sequence>
<organism evidence="1">
    <name type="scientific">Aegilops tauschii</name>
    <name type="common">Tausch's goatgrass</name>
    <name type="synonym">Aegilops squarrosa</name>
    <dbReference type="NCBI Taxonomy" id="37682"/>
    <lineage>
        <taxon>Eukaryota</taxon>
        <taxon>Viridiplantae</taxon>
        <taxon>Streptophyta</taxon>
        <taxon>Embryophyta</taxon>
        <taxon>Tracheophyta</taxon>
        <taxon>Spermatophyta</taxon>
        <taxon>Magnoliopsida</taxon>
        <taxon>Liliopsida</taxon>
        <taxon>Poales</taxon>
        <taxon>Poaceae</taxon>
        <taxon>BOP clade</taxon>
        <taxon>Pooideae</taxon>
        <taxon>Triticodae</taxon>
        <taxon>Triticeae</taxon>
        <taxon>Triticinae</taxon>
        <taxon>Aegilops</taxon>
    </lineage>
</organism>
<dbReference type="InterPro" id="IPR001810">
    <property type="entry name" value="F-box_dom"/>
</dbReference>
<dbReference type="SUPFAM" id="SSF81383">
    <property type="entry name" value="F-box domain"/>
    <property type="match status" value="1"/>
</dbReference>
<dbReference type="AlphaFoldDB" id="M8C212"/>
<accession>M8C212</accession>
<dbReference type="SMART" id="SM00256">
    <property type="entry name" value="FBOX"/>
    <property type="match status" value="1"/>
</dbReference>